<reference evidence="3 4" key="1">
    <citation type="submission" date="2019-03" db="EMBL/GenBank/DDBJ databases">
        <title>Ramlibacter sp. 18x22-1, whole genome shotgun sequence.</title>
        <authorList>
            <person name="Zhang X."/>
            <person name="Feng G."/>
            <person name="Zhu H."/>
        </authorList>
    </citation>
    <scope>NUCLEOTIDE SEQUENCE [LARGE SCALE GENOMIC DNA]</scope>
    <source>
        <strain evidence="3 4">18x22-1</strain>
    </source>
</reference>
<evidence type="ECO:0000313" key="4">
    <source>
        <dbReference type="Proteomes" id="UP000297839"/>
    </source>
</evidence>
<evidence type="ECO:0000256" key="1">
    <source>
        <dbReference type="SAM" id="MobiDB-lite"/>
    </source>
</evidence>
<proteinExistence type="predicted"/>
<comment type="caution">
    <text evidence="3">The sequence shown here is derived from an EMBL/GenBank/DDBJ whole genome shotgun (WGS) entry which is preliminary data.</text>
</comment>
<dbReference type="Proteomes" id="UP000297839">
    <property type="component" value="Unassembled WGS sequence"/>
</dbReference>
<name>A0A4Z0CDY2_9BURK</name>
<keyword evidence="2" id="KW-0732">Signal</keyword>
<dbReference type="EMBL" id="SMLK01000001">
    <property type="protein sequence ID" value="TFZ08788.1"/>
    <property type="molecule type" value="Genomic_DNA"/>
</dbReference>
<protein>
    <recommendedName>
        <fullName evidence="5">DUF4124 domain-containing protein</fullName>
    </recommendedName>
</protein>
<feature type="chain" id="PRO_5021246376" description="DUF4124 domain-containing protein" evidence="2">
    <location>
        <begin position="21"/>
        <end position="188"/>
    </location>
</feature>
<evidence type="ECO:0008006" key="5">
    <source>
        <dbReference type="Google" id="ProtNLM"/>
    </source>
</evidence>
<accession>A0A4Z0CDY2</accession>
<gene>
    <name evidence="3" type="ORF">EZ216_06510</name>
</gene>
<organism evidence="3 4">
    <name type="scientific">Ramlibacter humi</name>
    <dbReference type="NCBI Taxonomy" id="2530451"/>
    <lineage>
        <taxon>Bacteria</taxon>
        <taxon>Pseudomonadati</taxon>
        <taxon>Pseudomonadota</taxon>
        <taxon>Betaproteobacteria</taxon>
        <taxon>Burkholderiales</taxon>
        <taxon>Comamonadaceae</taxon>
        <taxon>Ramlibacter</taxon>
    </lineage>
</organism>
<sequence length="188" mass="20019">MKIQLAIVAAACCWATQALACYTVYDRNDQVVYNAQLPPVDMSRPLHETLPQSYPGGHMVFGSGDDCPVVNAERRLRTASKTGRSPLLTDAATAERMGLPHTMMANGVAVVPDRPDDMRPGVVLAESGLPPAQAPNTTMMGAGPARNPAQAMGAGPARPGQVITEMHNPPMTAVQPAQRQQQPVNRSR</sequence>
<dbReference type="RefSeq" id="WP_135248875.1">
    <property type="nucleotide sequence ID" value="NZ_SMLK01000001.1"/>
</dbReference>
<dbReference type="OrthoDB" id="8904700at2"/>
<feature type="region of interest" description="Disordered" evidence="1">
    <location>
        <begin position="146"/>
        <end position="188"/>
    </location>
</feature>
<dbReference type="AlphaFoldDB" id="A0A4Z0CDY2"/>
<keyword evidence="4" id="KW-1185">Reference proteome</keyword>
<evidence type="ECO:0000256" key="2">
    <source>
        <dbReference type="SAM" id="SignalP"/>
    </source>
</evidence>
<evidence type="ECO:0000313" key="3">
    <source>
        <dbReference type="EMBL" id="TFZ08788.1"/>
    </source>
</evidence>
<feature type="compositionally biased region" description="Low complexity" evidence="1">
    <location>
        <begin position="173"/>
        <end position="188"/>
    </location>
</feature>
<feature type="signal peptide" evidence="2">
    <location>
        <begin position="1"/>
        <end position="20"/>
    </location>
</feature>